<dbReference type="InterPro" id="IPR019734">
    <property type="entry name" value="TPR_rpt"/>
</dbReference>
<reference evidence="2 3" key="1">
    <citation type="submission" date="2020-10" db="EMBL/GenBank/DDBJ databases">
        <authorList>
            <person name="Castelo-Branco R."/>
            <person name="Eusebio N."/>
            <person name="Adriana R."/>
            <person name="Vieira A."/>
            <person name="Brugerolle De Fraissinette N."/>
            <person name="Rezende De Castro R."/>
            <person name="Schneider M.P."/>
            <person name="Vasconcelos V."/>
            <person name="Leao P.N."/>
        </authorList>
    </citation>
    <scope>NUCLEOTIDE SEQUENCE [LARGE SCALE GENOMIC DNA]</scope>
    <source>
        <strain evidence="2 3">LEGE 06226</strain>
    </source>
</reference>
<keyword evidence="3" id="KW-1185">Reference proteome</keyword>
<protein>
    <submittedName>
        <fullName evidence="2">Tetratricopeptide repeat protein</fullName>
    </submittedName>
</protein>
<dbReference type="SUPFAM" id="SSF48452">
    <property type="entry name" value="TPR-like"/>
    <property type="match status" value="1"/>
</dbReference>
<name>A0ABR9UCW1_9CYAN</name>
<evidence type="ECO:0000313" key="2">
    <source>
        <dbReference type="EMBL" id="MBE9143959.1"/>
    </source>
</evidence>
<dbReference type="InterPro" id="IPR011990">
    <property type="entry name" value="TPR-like_helical_dom_sf"/>
</dbReference>
<dbReference type="Proteomes" id="UP000640725">
    <property type="component" value="Unassembled WGS sequence"/>
</dbReference>
<organism evidence="2 3">
    <name type="scientific">Planktothrix mougeotii LEGE 06226</name>
    <dbReference type="NCBI Taxonomy" id="1828728"/>
    <lineage>
        <taxon>Bacteria</taxon>
        <taxon>Bacillati</taxon>
        <taxon>Cyanobacteriota</taxon>
        <taxon>Cyanophyceae</taxon>
        <taxon>Oscillatoriophycideae</taxon>
        <taxon>Oscillatoriales</taxon>
        <taxon>Microcoleaceae</taxon>
        <taxon>Planktothrix</taxon>
    </lineage>
</organism>
<accession>A0ABR9UCW1</accession>
<gene>
    <name evidence="2" type="ORF">IQ236_12090</name>
</gene>
<keyword evidence="1" id="KW-0802">TPR repeat</keyword>
<dbReference type="EMBL" id="JADEWU010000023">
    <property type="protein sequence ID" value="MBE9143959.1"/>
    <property type="molecule type" value="Genomic_DNA"/>
</dbReference>
<proteinExistence type="predicted"/>
<sequence length="69" mass="8150">MLQNSPNNPEIYQELGQQLHRQGYLKEAIDCYQKGIEQQGEPIHLWFYRNLGEALISRDAPWRVCTSHH</sequence>
<evidence type="ECO:0000313" key="3">
    <source>
        <dbReference type="Proteomes" id="UP000640725"/>
    </source>
</evidence>
<dbReference type="Gene3D" id="1.25.40.10">
    <property type="entry name" value="Tetratricopeptide repeat domain"/>
    <property type="match status" value="1"/>
</dbReference>
<dbReference type="PROSITE" id="PS50005">
    <property type="entry name" value="TPR"/>
    <property type="match status" value="1"/>
</dbReference>
<dbReference type="RefSeq" id="WP_193869486.1">
    <property type="nucleotide sequence ID" value="NZ_JADEWU010000023.1"/>
</dbReference>
<comment type="caution">
    <text evidence="2">The sequence shown here is derived from an EMBL/GenBank/DDBJ whole genome shotgun (WGS) entry which is preliminary data.</text>
</comment>
<feature type="repeat" description="TPR" evidence="1">
    <location>
        <begin position="9"/>
        <end position="42"/>
    </location>
</feature>
<evidence type="ECO:0000256" key="1">
    <source>
        <dbReference type="PROSITE-ProRule" id="PRU00339"/>
    </source>
</evidence>